<sequence length="112" mass="13127">MSQNQVLPDEKKLTVLCRVEPGCLGPDGKNYIEEFCRFAEQAFTEIDRDFVHWLIVPRYDKSLPETQYQLATKNLTYQQACKYLSLFGKELDEFESHLNEKLAELIDQHLGR</sequence>
<gene>
    <name evidence="1" type="ORF">K6Y31_06645</name>
</gene>
<name>A0ABS8W8E7_9GAMM</name>
<evidence type="ECO:0008006" key="3">
    <source>
        <dbReference type="Google" id="ProtNLM"/>
    </source>
</evidence>
<protein>
    <recommendedName>
        <fullName evidence="3">Orphan protein</fullName>
    </recommendedName>
</protein>
<proteinExistence type="predicted"/>
<evidence type="ECO:0000313" key="2">
    <source>
        <dbReference type="Proteomes" id="UP001201273"/>
    </source>
</evidence>
<dbReference type="Proteomes" id="UP001201273">
    <property type="component" value="Unassembled WGS sequence"/>
</dbReference>
<organism evidence="1 2">
    <name type="scientific">Motilimonas cestriensis</name>
    <dbReference type="NCBI Taxonomy" id="2742685"/>
    <lineage>
        <taxon>Bacteria</taxon>
        <taxon>Pseudomonadati</taxon>
        <taxon>Pseudomonadota</taxon>
        <taxon>Gammaproteobacteria</taxon>
        <taxon>Alteromonadales</taxon>
        <taxon>Alteromonadales genera incertae sedis</taxon>
        <taxon>Motilimonas</taxon>
    </lineage>
</organism>
<dbReference type="EMBL" id="JAIMJA010000005">
    <property type="protein sequence ID" value="MCE2594488.1"/>
    <property type="molecule type" value="Genomic_DNA"/>
</dbReference>
<dbReference type="RefSeq" id="WP_233052028.1">
    <property type="nucleotide sequence ID" value="NZ_JAIMJA010000005.1"/>
</dbReference>
<evidence type="ECO:0000313" key="1">
    <source>
        <dbReference type="EMBL" id="MCE2594488.1"/>
    </source>
</evidence>
<reference evidence="1 2" key="1">
    <citation type="journal article" date="2022" name="Environ. Microbiol. Rep.">
        <title>Eco-phylogenetic analyses reveal divergent evolution of vitamin B12 metabolism in the marine bacterial family 'Psychromonadaceae'.</title>
        <authorList>
            <person name="Jin X."/>
            <person name="Yang Y."/>
            <person name="Cao H."/>
            <person name="Gao B."/>
            <person name="Zhao Z."/>
        </authorList>
    </citation>
    <scope>NUCLEOTIDE SEQUENCE [LARGE SCALE GENOMIC DNA]</scope>
    <source>
        <strain evidence="1 2">MKS20</strain>
    </source>
</reference>
<keyword evidence="2" id="KW-1185">Reference proteome</keyword>
<comment type="caution">
    <text evidence="1">The sequence shown here is derived from an EMBL/GenBank/DDBJ whole genome shotgun (WGS) entry which is preliminary data.</text>
</comment>
<accession>A0ABS8W8E7</accession>